<evidence type="ECO:0000259" key="6">
    <source>
        <dbReference type="PROSITE" id="PS50110"/>
    </source>
</evidence>
<evidence type="ECO:0000259" key="5">
    <source>
        <dbReference type="PROSITE" id="PS50043"/>
    </source>
</evidence>
<dbReference type="SUPFAM" id="SSF46894">
    <property type="entry name" value="C-terminal effector domain of the bipartite response regulators"/>
    <property type="match status" value="1"/>
</dbReference>
<keyword evidence="1" id="KW-0805">Transcription regulation</keyword>
<dbReference type="PANTHER" id="PTHR44688:SF16">
    <property type="entry name" value="DNA-BINDING TRANSCRIPTIONAL ACTIVATOR DEVR_DOSR"/>
    <property type="match status" value="1"/>
</dbReference>
<gene>
    <name evidence="7" type="ORF">V6R90_10310</name>
</gene>
<name>A0ABV1NYS5_9ACTN</name>
<keyword evidence="8" id="KW-1185">Reference proteome</keyword>
<organism evidence="7 8">
    <name type="scientific">Nocardioides kribbensis</name>
    <dbReference type="NCBI Taxonomy" id="305517"/>
    <lineage>
        <taxon>Bacteria</taxon>
        <taxon>Bacillati</taxon>
        <taxon>Actinomycetota</taxon>
        <taxon>Actinomycetes</taxon>
        <taxon>Propionibacteriales</taxon>
        <taxon>Nocardioidaceae</taxon>
        <taxon>Nocardioides</taxon>
    </lineage>
</organism>
<dbReference type="EMBL" id="JBEGDP010000010">
    <property type="protein sequence ID" value="MEQ7847673.1"/>
    <property type="molecule type" value="Genomic_DNA"/>
</dbReference>
<feature type="domain" description="Response regulatory" evidence="6">
    <location>
        <begin position="17"/>
        <end position="132"/>
    </location>
</feature>
<dbReference type="PANTHER" id="PTHR44688">
    <property type="entry name" value="DNA-BINDING TRANSCRIPTIONAL ACTIVATOR DEVR_DOSR"/>
    <property type="match status" value="1"/>
</dbReference>
<keyword evidence="4" id="KW-0597">Phosphoprotein</keyword>
<dbReference type="InterPro" id="IPR011006">
    <property type="entry name" value="CheY-like_superfamily"/>
</dbReference>
<dbReference type="PRINTS" id="PR00038">
    <property type="entry name" value="HTHLUXR"/>
</dbReference>
<dbReference type="RefSeq" id="WP_251533319.1">
    <property type="nucleotide sequence ID" value="NZ_JBEFCW010000138.1"/>
</dbReference>
<feature type="domain" description="HTH luxR-type" evidence="5">
    <location>
        <begin position="142"/>
        <end position="207"/>
    </location>
</feature>
<dbReference type="SMART" id="SM00421">
    <property type="entry name" value="HTH_LUXR"/>
    <property type="match status" value="1"/>
</dbReference>
<dbReference type="InterPro" id="IPR036388">
    <property type="entry name" value="WH-like_DNA-bd_sf"/>
</dbReference>
<proteinExistence type="predicted"/>
<dbReference type="Gene3D" id="3.40.50.2300">
    <property type="match status" value="1"/>
</dbReference>
<evidence type="ECO:0000256" key="4">
    <source>
        <dbReference type="PROSITE-ProRule" id="PRU00169"/>
    </source>
</evidence>
<evidence type="ECO:0000313" key="8">
    <source>
        <dbReference type="Proteomes" id="UP001482520"/>
    </source>
</evidence>
<dbReference type="InterPro" id="IPR001789">
    <property type="entry name" value="Sig_transdc_resp-reg_receiver"/>
</dbReference>
<evidence type="ECO:0000256" key="1">
    <source>
        <dbReference type="ARBA" id="ARBA00023015"/>
    </source>
</evidence>
<dbReference type="Proteomes" id="UP001482520">
    <property type="component" value="Unassembled WGS sequence"/>
</dbReference>
<comment type="caution">
    <text evidence="7">The sequence shown here is derived from an EMBL/GenBank/DDBJ whole genome shotgun (WGS) entry which is preliminary data.</text>
</comment>
<keyword evidence="3" id="KW-0804">Transcription</keyword>
<dbReference type="PROSITE" id="PS50110">
    <property type="entry name" value="RESPONSE_REGULATORY"/>
    <property type="match status" value="1"/>
</dbReference>
<evidence type="ECO:0000313" key="7">
    <source>
        <dbReference type="EMBL" id="MEQ7847673.1"/>
    </source>
</evidence>
<evidence type="ECO:0000256" key="3">
    <source>
        <dbReference type="ARBA" id="ARBA00023163"/>
    </source>
</evidence>
<dbReference type="Pfam" id="PF00196">
    <property type="entry name" value="GerE"/>
    <property type="match status" value="1"/>
</dbReference>
<feature type="modified residue" description="4-aspartylphosphate" evidence="4">
    <location>
        <position position="67"/>
    </location>
</feature>
<reference evidence="7 8" key="1">
    <citation type="submission" date="2024-02" db="EMBL/GenBank/DDBJ databases">
        <title>Full genome sequence of Nocardioides kribbensis.</title>
        <authorList>
            <person name="Poletto B.L."/>
            <person name="Silva G."/>
            <person name="Galante D."/>
            <person name="Campos K.R."/>
            <person name="Santos M.B.N."/>
            <person name="Sacchi C.T."/>
        </authorList>
    </citation>
    <scope>NUCLEOTIDE SEQUENCE [LARGE SCALE GENOMIC DNA]</scope>
    <source>
        <strain evidence="7 8">O4R</strain>
    </source>
</reference>
<dbReference type="InterPro" id="IPR000792">
    <property type="entry name" value="Tscrpt_reg_LuxR_C"/>
</dbReference>
<dbReference type="CDD" id="cd06170">
    <property type="entry name" value="LuxR_C_like"/>
    <property type="match status" value="1"/>
</dbReference>
<dbReference type="PROSITE" id="PS50043">
    <property type="entry name" value="HTH_LUXR_2"/>
    <property type="match status" value="1"/>
</dbReference>
<sequence>MTAPPPRAPRRRPRPLRVGVLAESELVAAGLVGMLTPYRHRVVVDLLPEDAVDRPDALAGVDLVLCDPFTPGPGHEARLLAWLARGAGVPVLVHTWQTHASAVERALDAGADGWVAKTAPAAELVVAVEAVHRGDAVPALAGPPAFPGLSGRESEVLVLLCRGLSNSEIAAALFVSVNSVKTYVRQVYAKTGVSRRTQAVAWAHRQGWTG</sequence>
<dbReference type="Gene3D" id="1.10.10.10">
    <property type="entry name" value="Winged helix-like DNA-binding domain superfamily/Winged helix DNA-binding domain"/>
    <property type="match status" value="1"/>
</dbReference>
<protein>
    <submittedName>
        <fullName evidence="7">Response regulator transcription factor</fullName>
    </submittedName>
</protein>
<dbReference type="SUPFAM" id="SSF52172">
    <property type="entry name" value="CheY-like"/>
    <property type="match status" value="1"/>
</dbReference>
<accession>A0ABV1NYS5</accession>
<dbReference type="InterPro" id="IPR016032">
    <property type="entry name" value="Sig_transdc_resp-reg_C-effctor"/>
</dbReference>
<evidence type="ECO:0000256" key="2">
    <source>
        <dbReference type="ARBA" id="ARBA00023125"/>
    </source>
</evidence>
<keyword evidence="2" id="KW-0238">DNA-binding</keyword>